<comment type="subcellular location">
    <subcellularLocation>
        <location evidence="1">Cytoplasm</location>
        <location evidence="1">Cytoskeleton</location>
    </subcellularLocation>
</comment>
<evidence type="ECO:0000313" key="8">
    <source>
        <dbReference type="Proteomes" id="UP000541610"/>
    </source>
</evidence>
<comment type="caution">
    <text evidence="7">The sequence shown here is derived from an EMBL/GenBank/DDBJ whole genome shotgun (WGS) entry which is preliminary data.</text>
</comment>
<name>A0A7J6PH83_PEROL</name>
<accession>A0A7J6PH83</accession>
<gene>
    <name evidence="7" type="ORF">FOZ60_005833</name>
</gene>
<sequence>MISVNPLDCRSTGEASVAILRVLQCSASRPSDDPHIVLADAVRQELESSSDFEAKLANMWDIYDTLTNLKVTEAEPYKYYYKGRELLDAATAAANRLINESMSEREELEWHLMAIELAMGRNLYWCEEVHEAEIRFMAALKLGLLAPKRQEKRYTFAIIDCLQQLANIWLERGDWTRAINFLLRSAHLYVAVEKKFENEQWESSDIVNLEKLKTLTIYGLARAYGVNLAGLLLTLLGGLRIGRLWKPNDVICVTMSLHDMFRCRGLGMLEHNMDASDDAAKDAPFDYREWARNAVSLADYYIGRGEFWTAEYLMHAARALSIEWPEKIGEKRSDEFVAEIWRDVGRFYRTRLEISKFHEKRNADECLALWRCNAEVKEKREVAENDLGLSWECLADDHLESRRVQWGSEQGFPENVSLNDGFLLLDEKSAVAERVVENGEPTDDDGMLAIHLSGETVVQPAICFPTIHGSIERAMQVHNRAFIEACGVVMDHRKHLTYCAKDFATARELFKVGQYFDQQALNVFVLDGYASDHVQTVQELARLHEALEYWEVDPSRVRALLKRRVKLLEPVLKEINPMVYVQFNRQLSFEIAEIYRQLAEGLLGPEGQYGPSNRTSEPGEVAQLRRYIIKSVNSFTRFIRSFEAPANQGTSAGQSVEVRLDDSVVQHVISAREQAARLLSKDPSPNASDRLGSLVTALSHYKWVKAYAKHHKQQISEMPEANQEAIRLTSEMAELLPMHIARLKASTPFLWSYCKMRLHYALLGYFLLLLSFQCVEVYSEKETAKQAAVPPDDDERAAADESGVDEEDAGPDQRGVDEEDEEGRGDDTEHDGGDTEHNEGDTGQSGDDDGEHTKGDIGRTGEDTEHSEEDAESSRELDEKHTGGRTERSGRGADEQPIEQKPASDPLDLRILDDEAEAGERQSNLLSLAGSFINRAYMRLGFVAILRSYELQVEKELKVLNAVVDQIIAQGKDWIEELKAFPEMQNEVIARHKENIEDVRTRFERVMPKTAGGAATGGDGQGVVDEAIEGGDEENGQGSQEEGEEEEE</sequence>
<feature type="compositionally biased region" description="Basic and acidic residues" evidence="6">
    <location>
        <begin position="872"/>
        <end position="894"/>
    </location>
</feature>
<evidence type="ECO:0000256" key="3">
    <source>
        <dbReference type="ARBA" id="ARBA00016840"/>
    </source>
</evidence>
<dbReference type="GO" id="GO:0005856">
    <property type="term" value="C:cytoskeleton"/>
    <property type="evidence" value="ECO:0007669"/>
    <property type="project" value="UniProtKB-SubCell"/>
</dbReference>
<proteinExistence type="inferred from homology"/>
<feature type="region of interest" description="Disordered" evidence="6">
    <location>
        <begin position="782"/>
        <end position="908"/>
    </location>
</feature>
<feature type="region of interest" description="Disordered" evidence="6">
    <location>
        <begin position="1008"/>
        <end position="1048"/>
    </location>
</feature>
<organism evidence="7 8">
    <name type="scientific">Perkinsus olseni</name>
    <name type="common">Perkinsus atlanticus</name>
    <dbReference type="NCBI Taxonomy" id="32597"/>
    <lineage>
        <taxon>Eukaryota</taxon>
        <taxon>Sar</taxon>
        <taxon>Alveolata</taxon>
        <taxon>Perkinsozoa</taxon>
        <taxon>Perkinsea</taxon>
        <taxon>Perkinsida</taxon>
        <taxon>Perkinsidae</taxon>
        <taxon>Perkinsus</taxon>
    </lineage>
</organism>
<dbReference type="AlphaFoldDB" id="A0A7J6PH83"/>
<keyword evidence="4" id="KW-0963">Cytoplasm</keyword>
<feature type="compositionally biased region" description="Acidic residues" evidence="6">
    <location>
        <begin position="1026"/>
        <end position="1048"/>
    </location>
</feature>
<dbReference type="Pfam" id="PF12309">
    <property type="entry name" value="KBP_C"/>
    <property type="match status" value="1"/>
</dbReference>
<evidence type="ECO:0000256" key="2">
    <source>
        <dbReference type="ARBA" id="ARBA00010305"/>
    </source>
</evidence>
<evidence type="ECO:0000256" key="4">
    <source>
        <dbReference type="ARBA" id="ARBA00022490"/>
    </source>
</evidence>
<keyword evidence="5" id="KW-0206">Cytoskeleton</keyword>
<reference evidence="7 8" key="1">
    <citation type="submission" date="2020-04" db="EMBL/GenBank/DDBJ databases">
        <title>Perkinsus olseni comparative genomics.</title>
        <authorList>
            <person name="Bogema D.R."/>
        </authorList>
    </citation>
    <scope>NUCLEOTIDE SEQUENCE [LARGE SCALE GENOMIC DNA]</scope>
    <source>
        <strain evidence="7">00978-12</strain>
    </source>
</reference>
<evidence type="ECO:0000256" key="6">
    <source>
        <dbReference type="SAM" id="MobiDB-lite"/>
    </source>
</evidence>
<dbReference type="InterPro" id="IPR022083">
    <property type="entry name" value="KBP"/>
</dbReference>
<feature type="compositionally biased region" description="Basic and acidic residues" evidence="6">
    <location>
        <begin position="825"/>
        <end position="840"/>
    </location>
</feature>
<feature type="compositionally biased region" description="Basic and acidic residues" evidence="6">
    <location>
        <begin position="851"/>
        <end position="864"/>
    </location>
</feature>
<protein>
    <recommendedName>
        <fullName evidence="3">KIF-binding protein</fullName>
    </recommendedName>
</protein>
<dbReference type="EMBL" id="JABANP010000024">
    <property type="protein sequence ID" value="KAF4695096.1"/>
    <property type="molecule type" value="Genomic_DNA"/>
</dbReference>
<evidence type="ECO:0000256" key="5">
    <source>
        <dbReference type="ARBA" id="ARBA00023212"/>
    </source>
</evidence>
<comment type="similarity">
    <text evidence="2">Belongs to the KIF-binding protein family.</text>
</comment>
<evidence type="ECO:0000256" key="1">
    <source>
        <dbReference type="ARBA" id="ARBA00004245"/>
    </source>
</evidence>
<dbReference type="OrthoDB" id="409897at2759"/>
<evidence type="ECO:0000313" key="7">
    <source>
        <dbReference type="EMBL" id="KAF4695096.1"/>
    </source>
</evidence>
<dbReference type="Proteomes" id="UP000541610">
    <property type="component" value="Unassembled WGS sequence"/>
</dbReference>
<dbReference type="PANTHER" id="PTHR46321">
    <property type="entry name" value="KIF1-BINDING PROTEIN"/>
    <property type="match status" value="1"/>
</dbReference>
<dbReference type="PANTHER" id="PTHR46321:SF1">
    <property type="entry name" value="KIF-BINDING PROTEIN"/>
    <property type="match status" value="1"/>
</dbReference>